<evidence type="ECO:0000313" key="11">
    <source>
        <dbReference type="EMBL" id="KAL1586995.1"/>
    </source>
</evidence>
<feature type="transmembrane region" description="Helical" evidence="9">
    <location>
        <begin position="330"/>
        <end position="352"/>
    </location>
</feature>
<keyword evidence="5" id="KW-0256">Endoplasmic reticulum</keyword>
<accession>A0AB34KQC4</accession>
<evidence type="ECO:0000313" key="12">
    <source>
        <dbReference type="Proteomes" id="UP000803884"/>
    </source>
</evidence>
<name>A0AB34KQC4_9PEZI</name>
<feature type="region of interest" description="Disordered" evidence="8">
    <location>
        <begin position="978"/>
        <end position="1016"/>
    </location>
</feature>
<dbReference type="GeneID" id="96005569"/>
<evidence type="ECO:0000256" key="8">
    <source>
        <dbReference type="SAM" id="MobiDB-lite"/>
    </source>
</evidence>
<dbReference type="AlphaFoldDB" id="A0AB34KQC4"/>
<feature type="transmembrane region" description="Helical" evidence="9">
    <location>
        <begin position="39"/>
        <end position="60"/>
    </location>
</feature>
<feature type="transmembrane region" description="Helical" evidence="9">
    <location>
        <begin position="296"/>
        <end position="318"/>
    </location>
</feature>
<dbReference type="InterPro" id="IPR000731">
    <property type="entry name" value="SSD"/>
</dbReference>
<evidence type="ECO:0000256" key="4">
    <source>
        <dbReference type="ARBA" id="ARBA00022737"/>
    </source>
</evidence>
<keyword evidence="3" id="KW-0853">WD repeat</keyword>
<evidence type="ECO:0000259" key="10">
    <source>
        <dbReference type="PROSITE" id="PS50156"/>
    </source>
</evidence>
<dbReference type="Pfam" id="PF12349">
    <property type="entry name" value="Sterol-sensing"/>
    <property type="match status" value="1"/>
</dbReference>
<feature type="transmembrane region" description="Helical" evidence="9">
    <location>
        <begin position="592"/>
        <end position="615"/>
    </location>
</feature>
<dbReference type="InterPro" id="IPR030225">
    <property type="entry name" value="SCAP"/>
</dbReference>
<keyword evidence="12" id="KW-1185">Reference proteome</keyword>
<feature type="transmembrane region" description="Helical" evidence="9">
    <location>
        <begin position="468"/>
        <end position="486"/>
    </location>
</feature>
<keyword evidence="9" id="KW-0812">Transmembrane</keyword>
<keyword evidence="7 9" id="KW-0472">Membrane</keyword>
<dbReference type="PROSITE" id="PS50156">
    <property type="entry name" value="SSD"/>
    <property type="match status" value="1"/>
</dbReference>
<comment type="subcellular location">
    <subcellularLocation>
        <location evidence="1">Endoplasmic reticulum</location>
    </subcellularLocation>
    <subcellularLocation>
        <location evidence="2">Golgi apparatus membrane</location>
    </subcellularLocation>
</comment>
<dbReference type="Proteomes" id="UP000803884">
    <property type="component" value="Unassembled WGS sequence"/>
</dbReference>
<dbReference type="RefSeq" id="XP_069230100.1">
    <property type="nucleotide sequence ID" value="XM_069372731.1"/>
</dbReference>
<evidence type="ECO:0000256" key="2">
    <source>
        <dbReference type="ARBA" id="ARBA00004394"/>
    </source>
</evidence>
<proteinExistence type="predicted"/>
<evidence type="ECO:0000256" key="5">
    <source>
        <dbReference type="ARBA" id="ARBA00022824"/>
    </source>
</evidence>
<dbReference type="EMBL" id="JAAQHG020000012">
    <property type="protein sequence ID" value="KAL1586995.1"/>
    <property type="molecule type" value="Genomic_DNA"/>
</dbReference>
<evidence type="ECO:0000256" key="3">
    <source>
        <dbReference type="ARBA" id="ARBA00022574"/>
    </source>
</evidence>
<sequence>MIWYLLYPLRGTTAPPRLSKDHFIRKAFYRHGIVTAQHWLLAMLVSVAIGVALSYPTVFLSENPTAGFTSIPHHVWTTAKSVDATEGARADVEMRQVWVHGSYMRALEKDVLKSALVIQQSLVGEEKLASTFPELGEQLKSSELSWGYHSPLMYWNNSEEAIDGDADVVQTVNEQSRSSSSLNVALRPASVLAGKTFHHRKLVAADALVLTLLNKVEDGVGSQWQDKMHSLEGSACPNCTLYPPHGEISRSRVYEFTVTPLSLRENIALAFAYGCMALYVLLSLRRLKAFHSRFGLVVTAITQITTSIVASFTICGMLKINLATIPQNAYPFIVLIIGIENMFRLINAILAYPPTMATDLRIANALGDVGPLSIATAAQNLIILWLLSTIVSPGVAAFCAYAIIATLFDTFFLLTFFVAVLNVDIRRLELQDSIARSNHATQKKRTTPAHGTWFDALMHGRVPFSTRMAGSAVTTTFILSLNYHFFERKETVMKLRHLLGLVVGRGSDDLTEYESFASPPMNATLTPGEWIRMQDFDTAREVMRLVKPGAHNLVIRIFSPLIVVLSGADRTGVPQGMDAVTSALRGFALHHFYPFAVVVVFVVAFVAVLMNFLLWNEASEASEQADERSEDGLGVQHIALPHRLDVVKIASSPRGHFMTIGLDRSIAVSLYDRTQAIYFVDDLSSEVNTRLTWPIRNMAMDKSGEILAFHCANDQVMVFSRTLRGFLNTSIRYPDDHPPVVFAFEHLPASSGPEHFFLILTSGGRSINMCLSDTTTPTTAALSERLCLGASVIKLENQSKQLFVVWENARLETFTFDDGKWTPSTPRNPQCMPPLEHISGAVSIQKLAESGQDLLIITSGSPWVYFVDAQTTSILTTLPATNTISPQSIILGRRTKCDACVSPALHDITLATESTKPHHLVLETRTPTPTEAADSPPNSLCLTHPKTLCTSLETAQTHTTTLPSPGTWRALPSHALLGIRKRPTPPPPAPTPATATTQLRNRHNRRSSHPPPSQEDTWEAYTLALPSHALQTLPLASSSLEDDDQQHQSLYITHPGPTAPLDSLSAAFAFGNAVKVLRAPAPTSEAAALEGQMAAAAGMGVVVGSRRRGGTGSGRKAI</sequence>
<dbReference type="PANTHER" id="PTHR46378:SF1">
    <property type="entry name" value="STEROL REGULATORY ELEMENT-BINDING PROTEIN CLEAVAGE-ACTIVATING PROTEIN"/>
    <property type="match status" value="1"/>
</dbReference>
<feature type="transmembrane region" description="Helical" evidence="9">
    <location>
        <begin position="372"/>
        <end position="391"/>
    </location>
</feature>
<feature type="transmembrane region" description="Helical" evidence="9">
    <location>
        <begin position="267"/>
        <end position="284"/>
    </location>
</feature>
<protein>
    <recommendedName>
        <fullName evidence="10">SSD domain-containing protein</fullName>
    </recommendedName>
</protein>
<organism evidence="11 12">
    <name type="scientific">Cladosporium halotolerans</name>
    <dbReference type="NCBI Taxonomy" id="1052096"/>
    <lineage>
        <taxon>Eukaryota</taxon>
        <taxon>Fungi</taxon>
        <taxon>Dikarya</taxon>
        <taxon>Ascomycota</taxon>
        <taxon>Pezizomycotina</taxon>
        <taxon>Dothideomycetes</taxon>
        <taxon>Dothideomycetidae</taxon>
        <taxon>Cladosporiales</taxon>
        <taxon>Cladosporiaceae</taxon>
        <taxon>Cladosporium</taxon>
    </lineage>
</organism>
<evidence type="ECO:0000256" key="9">
    <source>
        <dbReference type="SAM" id="Phobius"/>
    </source>
</evidence>
<dbReference type="InterPro" id="IPR053958">
    <property type="entry name" value="HMGCR/SNAP/NPC1-like_SSD"/>
</dbReference>
<dbReference type="GO" id="GO:0032934">
    <property type="term" value="F:sterol binding"/>
    <property type="evidence" value="ECO:0007669"/>
    <property type="project" value="InterPro"/>
</dbReference>
<comment type="caution">
    <text evidence="11">The sequence shown here is derived from an EMBL/GenBank/DDBJ whole genome shotgun (WGS) entry which is preliminary data.</text>
</comment>
<dbReference type="GO" id="GO:0032933">
    <property type="term" value="P:SREBP signaling pathway"/>
    <property type="evidence" value="ECO:0007669"/>
    <property type="project" value="InterPro"/>
</dbReference>
<evidence type="ECO:0000256" key="7">
    <source>
        <dbReference type="ARBA" id="ARBA00023136"/>
    </source>
</evidence>
<gene>
    <name evidence="11" type="ORF">WHR41_04125</name>
</gene>
<dbReference type="GO" id="GO:0000139">
    <property type="term" value="C:Golgi membrane"/>
    <property type="evidence" value="ECO:0007669"/>
    <property type="project" value="UniProtKB-SubCell"/>
</dbReference>
<evidence type="ECO:0000256" key="1">
    <source>
        <dbReference type="ARBA" id="ARBA00004240"/>
    </source>
</evidence>
<dbReference type="PANTHER" id="PTHR46378">
    <property type="entry name" value="STEROL REGULATORY ELEMENT-BINDING PROTEIN CLEAVAGE-ACTIVATING PROTEIN"/>
    <property type="match status" value="1"/>
</dbReference>
<keyword evidence="9" id="KW-1133">Transmembrane helix</keyword>
<evidence type="ECO:0000256" key="6">
    <source>
        <dbReference type="ARBA" id="ARBA00023034"/>
    </source>
</evidence>
<feature type="transmembrane region" description="Helical" evidence="9">
    <location>
        <begin position="398"/>
        <end position="421"/>
    </location>
</feature>
<dbReference type="GO" id="GO:0005789">
    <property type="term" value="C:endoplasmic reticulum membrane"/>
    <property type="evidence" value="ECO:0007669"/>
    <property type="project" value="InterPro"/>
</dbReference>
<dbReference type="GO" id="GO:0045540">
    <property type="term" value="P:regulation of cholesterol biosynthetic process"/>
    <property type="evidence" value="ECO:0007669"/>
    <property type="project" value="TreeGrafter"/>
</dbReference>
<keyword evidence="6" id="KW-0333">Golgi apparatus</keyword>
<dbReference type="GO" id="GO:0032936">
    <property type="term" value="C:SREBP-SCAP complex"/>
    <property type="evidence" value="ECO:0007669"/>
    <property type="project" value="TreeGrafter"/>
</dbReference>
<reference evidence="11 12" key="1">
    <citation type="journal article" date="2020" name="Microbiol. Resour. Announc.">
        <title>Draft Genome Sequence of a Cladosporium Species Isolated from the Mesophotic Ascidian Didemnum maculosum.</title>
        <authorList>
            <person name="Gioti A."/>
            <person name="Siaperas R."/>
            <person name="Nikolaivits E."/>
            <person name="Le Goff G."/>
            <person name="Ouazzani J."/>
            <person name="Kotoulas G."/>
            <person name="Topakas E."/>
        </authorList>
    </citation>
    <scope>NUCLEOTIDE SEQUENCE [LARGE SCALE GENOMIC DNA]</scope>
    <source>
        <strain evidence="11 12">TM138-S3</strain>
    </source>
</reference>
<feature type="domain" description="SSD" evidence="10">
    <location>
        <begin position="265"/>
        <end position="423"/>
    </location>
</feature>
<keyword evidence="4" id="KW-0677">Repeat</keyword>